<feature type="transmembrane region" description="Helical" evidence="7">
    <location>
        <begin position="202"/>
        <end position="226"/>
    </location>
</feature>
<feature type="transmembrane region" description="Helical" evidence="7">
    <location>
        <begin position="39"/>
        <end position="58"/>
    </location>
</feature>
<keyword evidence="5 7" id="KW-1133">Transmembrane helix</keyword>
<dbReference type="PANTHER" id="PTHR42770">
    <property type="entry name" value="AMINO ACID TRANSPORTER-RELATED"/>
    <property type="match status" value="1"/>
</dbReference>
<feature type="transmembrane region" description="Helical" evidence="7">
    <location>
        <begin position="487"/>
        <end position="505"/>
    </location>
</feature>
<feature type="transmembrane region" description="Helical" evidence="7">
    <location>
        <begin position="12"/>
        <end position="32"/>
    </location>
</feature>
<feature type="transmembrane region" description="Helical" evidence="7">
    <location>
        <begin position="238"/>
        <end position="264"/>
    </location>
</feature>
<proteinExistence type="predicted"/>
<dbReference type="Pfam" id="PF13520">
    <property type="entry name" value="AA_permease_2"/>
    <property type="match status" value="1"/>
</dbReference>
<gene>
    <name evidence="8" type="ORF">G6534_09060</name>
</gene>
<evidence type="ECO:0000256" key="4">
    <source>
        <dbReference type="ARBA" id="ARBA00022692"/>
    </source>
</evidence>
<feature type="transmembrane region" description="Helical" evidence="7">
    <location>
        <begin position="128"/>
        <end position="145"/>
    </location>
</feature>
<feature type="transmembrane region" description="Helical" evidence="7">
    <location>
        <begin position="157"/>
        <end position="182"/>
    </location>
</feature>
<protein>
    <submittedName>
        <fullName evidence="8">Amino acid permease</fullName>
    </submittedName>
</protein>
<dbReference type="KEGG" id="cpab:G6534_09060"/>
<dbReference type="GO" id="GO:0005886">
    <property type="term" value="C:plasma membrane"/>
    <property type="evidence" value="ECO:0007669"/>
    <property type="project" value="UniProtKB-SubCell"/>
</dbReference>
<sequence length="540" mass="60252">MEELEPNKKYISWPVLALMDFVTVIGFDDLAYNFQSQGMGVITSWVIMLFLYVIPYSLMVGQLGSTFNKEGGGLTSWIRGTNGEFLGYFTAWTYWAASIPYVVDTANSLVVGLGWTFNGNASLQNHMSNGWFAFWTLVIFVVFIFTQSRFKHSLEVLSTIGGVAIFGLTVLFVFMTFAGLAMGGHIATQPFTIHTIIPKFNLHYLTTLGLLIYAMNGAELIAPFVTKMRHPNKEFPKAMIMLAAMTAFLTIFGSFSLGVFFNAYHLPKDLKMNGAYYAFQALGNQYHLGNTLLYVYALAEVFYLAALLAVLLDAMTRMLISDTGNRYMPQVLKKTNSVGLPVNGYLLTCGLSAFIMSLGIFLPSMNDIFNWLLNLNGIISPGVTCWVFFAFIKIRQDSEKYPSDYVFIKNDKTALTVGWWCLIVTAVATIFGIGPQDVVFASSTWWYELIINFVSIIVLIGLGLILPYVTRREERSTNGSAFTRLQWTGILTVIFLTIVGDLYLGGSNHTYNIHGIVALSVVGILLVILFGWKEHNLKVD</sequence>
<evidence type="ECO:0000256" key="2">
    <source>
        <dbReference type="ARBA" id="ARBA00022448"/>
    </source>
</evidence>
<dbReference type="EMBL" id="CP049366">
    <property type="protein sequence ID" value="QMT84758.1"/>
    <property type="molecule type" value="Genomic_DNA"/>
</dbReference>
<dbReference type="InterPro" id="IPR002293">
    <property type="entry name" value="AA/rel_permease1"/>
</dbReference>
<dbReference type="AlphaFoldDB" id="A0A7L7L0P3"/>
<evidence type="ECO:0000256" key="3">
    <source>
        <dbReference type="ARBA" id="ARBA00022475"/>
    </source>
</evidence>
<evidence type="ECO:0000256" key="5">
    <source>
        <dbReference type="ARBA" id="ARBA00022989"/>
    </source>
</evidence>
<feature type="transmembrane region" description="Helical" evidence="7">
    <location>
        <begin position="368"/>
        <end position="392"/>
    </location>
</feature>
<feature type="transmembrane region" description="Helical" evidence="7">
    <location>
        <begin position="445"/>
        <end position="466"/>
    </location>
</feature>
<dbReference type="PANTHER" id="PTHR42770:SF15">
    <property type="entry name" value="GLUTAMATE_GAMMA-AMINOBUTYRATE ANTIPORTER-RELATED"/>
    <property type="match status" value="1"/>
</dbReference>
<reference evidence="8 9" key="1">
    <citation type="submission" date="2020-02" db="EMBL/GenBank/DDBJ databases">
        <title>Complete Genome Sequence of Lactobacillus sp. NFFJ11 Isolated from animal feed.</title>
        <authorList>
            <person name="Jung J.Y."/>
        </authorList>
    </citation>
    <scope>NUCLEOTIDE SEQUENCE [LARGE SCALE GENOMIC DNA]</scope>
    <source>
        <strain evidence="8 9">NFFJ11</strain>
    </source>
</reference>
<feature type="transmembrane region" description="Helical" evidence="7">
    <location>
        <begin position="413"/>
        <end position="433"/>
    </location>
</feature>
<keyword evidence="6 7" id="KW-0472">Membrane</keyword>
<dbReference type="RefSeq" id="WP_059074874.1">
    <property type="nucleotide sequence ID" value="NZ_CP049366.1"/>
</dbReference>
<name>A0A7L7L0P3_9LACO</name>
<evidence type="ECO:0000256" key="1">
    <source>
        <dbReference type="ARBA" id="ARBA00004651"/>
    </source>
</evidence>
<dbReference type="Proteomes" id="UP000514410">
    <property type="component" value="Chromosome"/>
</dbReference>
<feature type="transmembrane region" description="Helical" evidence="7">
    <location>
        <begin position="293"/>
        <end position="312"/>
    </location>
</feature>
<organism evidence="8 9">
    <name type="scientific">Companilactobacillus pabuli</name>
    <dbReference type="NCBI Taxonomy" id="2714036"/>
    <lineage>
        <taxon>Bacteria</taxon>
        <taxon>Bacillati</taxon>
        <taxon>Bacillota</taxon>
        <taxon>Bacilli</taxon>
        <taxon>Lactobacillales</taxon>
        <taxon>Lactobacillaceae</taxon>
        <taxon>Companilactobacillus</taxon>
    </lineage>
</organism>
<feature type="transmembrane region" description="Helical" evidence="7">
    <location>
        <begin position="342"/>
        <end position="362"/>
    </location>
</feature>
<dbReference type="GO" id="GO:0022857">
    <property type="term" value="F:transmembrane transporter activity"/>
    <property type="evidence" value="ECO:0007669"/>
    <property type="project" value="InterPro"/>
</dbReference>
<evidence type="ECO:0000313" key="9">
    <source>
        <dbReference type="Proteomes" id="UP000514410"/>
    </source>
</evidence>
<dbReference type="InterPro" id="IPR050367">
    <property type="entry name" value="APC_superfamily"/>
</dbReference>
<keyword evidence="4 7" id="KW-0812">Transmembrane</keyword>
<comment type="subcellular location">
    <subcellularLocation>
        <location evidence="1">Cell membrane</location>
        <topology evidence="1">Multi-pass membrane protein</topology>
    </subcellularLocation>
</comment>
<evidence type="ECO:0000256" key="7">
    <source>
        <dbReference type="SAM" id="Phobius"/>
    </source>
</evidence>
<dbReference type="Gene3D" id="1.20.1740.10">
    <property type="entry name" value="Amino acid/polyamine transporter I"/>
    <property type="match status" value="1"/>
</dbReference>
<evidence type="ECO:0000256" key="6">
    <source>
        <dbReference type="ARBA" id="ARBA00023136"/>
    </source>
</evidence>
<evidence type="ECO:0000313" key="8">
    <source>
        <dbReference type="EMBL" id="QMT84758.1"/>
    </source>
</evidence>
<dbReference type="PIRSF" id="PIRSF006060">
    <property type="entry name" value="AA_transporter"/>
    <property type="match status" value="1"/>
</dbReference>
<keyword evidence="2" id="KW-0813">Transport</keyword>
<keyword evidence="9" id="KW-1185">Reference proteome</keyword>
<feature type="transmembrane region" description="Helical" evidence="7">
    <location>
        <begin position="511"/>
        <end position="532"/>
    </location>
</feature>
<accession>A0A7L7L0P3</accession>
<keyword evidence="3" id="KW-1003">Cell membrane</keyword>